<dbReference type="NCBIfam" id="TIGR00361">
    <property type="entry name" value="ComEC_Rec2"/>
    <property type="match status" value="1"/>
</dbReference>
<feature type="domain" description="Metallo-beta-lactamase" evidence="7">
    <location>
        <begin position="346"/>
        <end position="532"/>
    </location>
</feature>
<dbReference type="GO" id="GO:0005886">
    <property type="term" value="C:plasma membrane"/>
    <property type="evidence" value="ECO:0007669"/>
    <property type="project" value="UniProtKB-SubCell"/>
</dbReference>
<accession>A0A1Y5Q2I1</accession>
<evidence type="ECO:0000256" key="6">
    <source>
        <dbReference type="SAM" id="Phobius"/>
    </source>
</evidence>
<dbReference type="EMBL" id="FLTS01000001">
    <property type="protein sequence ID" value="SBV36489.1"/>
    <property type="molecule type" value="Genomic_DNA"/>
</dbReference>
<sequence>MARARRVGRVHRAQASLQAWRERMAARIGEGIGRRSARYVQALAVGDTRGLDDADWQMLRATGLTHLIAISGFHVGMVAGFVALLAGGAWRLLPWLGRYCPRPHAAALAALCGAVGYAAVAGFALPTVRTVLMIAVVVLARLGRRPGSVAGALALAALVVLAWDPLSVLMAGFWLSFAGVAWLVWCLPGRLHWLRGFLSAQVVATVGLLPLTAMLFDQASLAGPLANLLAIPWWSLVVVPLALLGTSLEALWPGAGLWPWQASAWCFELSLAPLSWLAESRFALWWLPEARWFALPLALAGALWLLLPRGIPGKPLALLLWLPLLWPRQELPRRGEVELVLFDVGQGLSVLVRTAGHRLLYDAGPAVRDGFDAGERVVVPALHALGVGRLDAQVVSHGDNDHAGGAAAVAAALPVAARYAPPGMPSVLAMDACVAGQGWQWEGVRFEFLHPHAGFPYLRNESSCVLRVQSQYGAVLLTGDIGEAIEEGLAKRQRGQLRADVVLAPHHGSGGSSLPAFVAATRARLVLVSAGHRNRFGHPRPEVVERWRRSGAEVLVTADSGAVRVWLGEEGLQLRERRVWRRRSWDAAGRERAAAILSADEQAASAPEG</sequence>
<dbReference type="AlphaFoldDB" id="A0A1Y5Q2I1"/>
<evidence type="ECO:0000256" key="2">
    <source>
        <dbReference type="ARBA" id="ARBA00022475"/>
    </source>
</evidence>
<dbReference type="InterPro" id="IPR001279">
    <property type="entry name" value="Metallo-B-lactamas"/>
</dbReference>
<protein>
    <submittedName>
        <fullName evidence="8">Competence protein ComA</fullName>
    </submittedName>
</protein>
<gene>
    <name evidence="8" type="primary">comA</name>
    <name evidence="8" type="ORF">STPYR_11419</name>
</gene>
<dbReference type="GO" id="GO:0030420">
    <property type="term" value="P:establishment of competence for transformation"/>
    <property type="evidence" value="ECO:0007669"/>
    <property type="project" value="InterPro"/>
</dbReference>
<evidence type="ECO:0000256" key="1">
    <source>
        <dbReference type="ARBA" id="ARBA00004651"/>
    </source>
</evidence>
<evidence type="ECO:0000259" key="7">
    <source>
        <dbReference type="SMART" id="SM00849"/>
    </source>
</evidence>
<feature type="transmembrane region" description="Helical" evidence="6">
    <location>
        <begin position="222"/>
        <end position="245"/>
    </location>
</feature>
<keyword evidence="2" id="KW-1003">Cell membrane</keyword>
<feature type="transmembrane region" description="Helical" evidence="6">
    <location>
        <begin position="290"/>
        <end position="307"/>
    </location>
</feature>
<dbReference type="InterPro" id="IPR004797">
    <property type="entry name" value="Competence_ComEC/Rec2"/>
</dbReference>
<comment type="subcellular location">
    <subcellularLocation>
        <location evidence="1">Cell membrane</location>
        <topology evidence="1">Multi-pass membrane protein</topology>
    </subcellularLocation>
</comment>
<feature type="transmembrane region" description="Helical" evidence="6">
    <location>
        <begin position="194"/>
        <end position="216"/>
    </location>
</feature>
<dbReference type="SMART" id="SM00849">
    <property type="entry name" value="Lactamase_B"/>
    <property type="match status" value="1"/>
</dbReference>
<dbReference type="InterPro" id="IPR004477">
    <property type="entry name" value="ComEC_N"/>
</dbReference>
<dbReference type="InterPro" id="IPR052159">
    <property type="entry name" value="Competence_DNA_uptake"/>
</dbReference>
<keyword evidence="5 6" id="KW-0472">Membrane</keyword>
<dbReference type="CDD" id="cd07731">
    <property type="entry name" value="ComA-like_MBL-fold"/>
    <property type="match status" value="1"/>
</dbReference>
<evidence type="ECO:0000256" key="5">
    <source>
        <dbReference type="ARBA" id="ARBA00023136"/>
    </source>
</evidence>
<dbReference type="PANTHER" id="PTHR30619">
    <property type="entry name" value="DNA INTERNALIZATION/COMPETENCE PROTEIN COMEC/REC2"/>
    <property type="match status" value="1"/>
</dbReference>
<feature type="transmembrane region" description="Helical" evidence="6">
    <location>
        <begin position="105"/>
        <end position="125"/>
    </location>
</feature>
<dbReference type="SUPFAM" id="SSF56281">
    <property type="entry name" value="Metallo-hydrolase/oxidoreductase"/>
    <property type="match status" value="1"/>
</dbReference>
<evidence type="ECO:0000313" key="8">
    <source>
        <dbReference type="EMBL" id="SBV36489.1"/>
    </source>
</evidence>
<reference evidence="8" key="1">
    <citation type="submission" date="2016-03" db="EMBL/GenBank/DDBJ databases">
        <authorList>
            <person name="Ploux O."/>
        </authorList>
    </citation>
    <scope>NUCLEOTIDE SEQUENCE</scope>
    <source>
        <strain evidence="8">UC10</strain>
    </source>
</reference>
<feature type="transmembrane region" description="Helical" evidence="6">
    <location>
        <begin position="146"/>
        <end position="163"/>
    </location>
</feature>
<dbReference type="Pfam" id="PF00753">
    <property type="entry name" value="Lactamase_B"/>
    <property type="match status" value="1"/>
</dbReference>
<keyword evidence="4 6" id="KW-1133">Transmembrane helix</keyword>
<dbReference type="InterPro" id="IPR036866">
    <property type="entry name" value="RibonucZ/Hydroxyglut_hydro"/>
</dbReference>
<feature type="transmembrane region" description="Helical" evidence="6">
    <location>
        <begin position="67"/>
        <end position="93"/>
    </location>
</feature>
<feature type="transmembrane region" description="Helical" evidence="6">
    <location>
        <begin position="169"/>
        <end position="187"/>
    </location>
</feature>
<evidence type="ECO:0000256" key="4">
    <source>
        <dbReference type="ARBA" id="ARBA00022989"/>
    </source>
</evidence>
<dbReference type="Gene3D" id="3.60.15.10">
    <property type="entry name" value="Ribonuclease Z/Hydroxyacylglutathione hydrolase-like"/>
    <property type="match status" value="1"/>
</dbReference>
<dbReference type="Pfam" id="PF03772">
    <property type="entry name" value="Competence"/>
    <property type="match status" value="1"/>
</dbReference>
<dbReference type="PANTHER" id="PTHR30619:SF1">
    <property type="entry name" value="RECOMBINATION PROTEIN 2"/>
    <property type="match status" value="1"/>
</dbReference>
<dbReference type="NCBIfam" id="TIGR00360">
    <property type="entry name" value="ComEC_N-term"/>
    <property type="match status" value="1"/>
</dbReference>
<dbReference type="InterPro" id="IPR035681">
    <property type="entry name" value="ComA-like_MBL"/>
</dbReference>
<proteinExistence type="predicted"/>
<organism evidence="8">
    <name type="scientific">uncultured Stenotrophomonas sp</name>
    <dbReference type="NCBI Taxonomy" id="165438"/>
    <lineage>
        <taxon>Bacteria</taxon>
        <taxon>Pseudomonadati</taxon>
        <taxon>Pseudomonadota</taxon>
        <taxon>Gammaproteobacteria</taxon>
        <taxon>Lysobacterales</taxon>
        <taxon>Lysobacteraceae</taxon>
        <taxon>Stenotrophomonas</taxon>
        <taxon>environmental samples</taxon>
    </lineage>
</organism>
<keyword evidence="3 6" id="KW-0812">Transmembrane</keyword>
<evidence type="ECO:0000256" key="3">
    <source>
        <dbReference type="ARBA" id="ARBA00022692"/>
    </source>
</evidence>
<name>A0A1Y5Q2I1_9GAMM</name>